<dbReference type="PATRIC" id="fig|328812.4.peg.2125"/>
<reference evidence="1 2" key="1">
    <citation type="submission" date="2015-06" db="EMBL/GenBank/DDBJ databases">
        <title>Draft Genome Sequence of Parabacteroides goldsteinii with Putative Novel Metallo-Beta-Lactamases Isolated from a Blood Culture from a Human Patient.</title>
        <authorList>
            <person name="Krogh T.J."/>
            <person name="Agergaard C.N."/>
            <person name="Moller-Jensen J."/>
            <person name="Justesen U.S."/>
        </authorList>
    </citation>
    <scope>NUCLEOTIDE SEQUENCE [LARGE SCALE GENOMIC DNA]</scope>
    <source>
        <strain evidence="1 2">910340</strain>
    </source>
</reference>
<accession>A0A0J6FIE7</accession>
<dbReference type="EMBL" id="LFJV01000021">
    <property type="protein sequence ID" value="KMM34222.1"/>
    <property type="molecule type" value="Genomic_DNA"/>
</dbReference>
<proteinExistence type="predicted"/>
<evidence type="ECO:0000313" key="1">
    <source>
        <dbReference type="EMBL" id="KMM34222.1"/>
    </source>
</evidence>
<name>A0A0J6FIE7_9BACT</name>
<dbReference type="Proteomes" id="UP000036166">
    <property type="component" value="Unassembled WGS sequence"/>
</dbReference>
<dbReference type="AlphaFoldDB" id="A0A0J6FIE7"/>
<comment type="caution">
    <text evidence="1">The sequence shown here is derived from an EMBL/GenBank/DDBJ whole genome shotgun (WGS) entry which is preliminary data.</text>
</comment>
<sequence length="85" mass="10087">MTTMELNLRKQHFTEFILSMDEEEFTELEKYAKALSLKKATSKSKPYPWALSEKELTSCVREAREDVLYGRCISDEDLTKEMEEW</sequence>
<protein>
    <submittedName>
        <fullName evidence="1">Uncharacterized protein</fullName>
    </submittedName>
</protein>
<organism evidence="1 2">
    <name type="scientific">Parabacteroides goldsteinii</name>
    <dbReference type="NCBI Taxonomy" id="328812"/>
    <lineage>
        <taxon>Bacteria</taxon>
        <taxon>Pseudomonadati</taxon>
        <taxon>Bacteroidota</taxon>
        <taxon>Bacteroidia</taxon>
        <taxon>Bacteroidales</taxon>
        <taxon>Tannerellaceae</taxon>
        <taxon>Parabacteroides</taxon>
    </lineage>
</organism>
<evidence type="ECO:0000313" key="2">
    <source>
        <dbReference type="Proteomes" id="UP000036166"/>
    </source>
</evidence>
<gene>
    <name evidence="1" type="ORF">ACM15_08115</name>
</gene>